<evidence type="ECO:0000256" key="2">
    <source>
        <dbReference type="SAM" id="MobiDB-lite"/>
    </source>
</evidence>
<name>A0A291GJN8_9MICO</name>
<reference evidence="5" key="1">
    <citation type="submission" date="2017-09" db="EMBL/GenBank/DDBJ databases">
        <title>Brachybacterium sp. VM2412.</title>
        <authorList>
            <person name="Tak E.J."/>
            <person name="Bae J.-W."/>
        </authorList>
    </citation>
    <scope>NUCLEOTIDE SEQUENCE [LARGE SCALE GENOMIC DNA]</scope>
    <source>
        <strain evidence="5">VM2412</strain>
    </source>
</reference>
<evidence type="ECO:0000313" key="4">
    <source>
        <dbReference type="EMBL" id="ATG50194.1"/>
    </source>
</evidence>
<accession>A0A291GJN8</accession>
<comment type="similarity">
    <text evidence="1">Belongs to the serpin family.</text>
</comment>
<dbReference type="PROSITE" id="PS00284">
    <property type="entry name" value="SERPIN"/>
    <property type="match status" value="1"/>
</dbReference>
<evidence type="ECO:0000313" key="5">
    <source>
        <dbReference type="Proteomes" id="UP000218165"/>
    </source>
</evidence>
<evidence type="ECO:0000259" key="3">
    <source>
        <dbReference type="SMART" id="SM00093"/>
    </source>
</evidence>
<dbReference type="Proteomes" id="UP000218165">
    <property type="component" value="Chromosome"/>
</dbReference>
<sequence length="464" mass="48372">MARRADGGVGQGVRPTLPRPCGVDDHRVPLRRRTALSAAATLPLVVAGLTSCGAEGEGGGAAPDLSAELPRAEPGPVEDAGELVTPFTARMLGAIDREEVNAVCAPLSAQIALTMIGMGAGGATRTQMEEVLGGRMEDLAATANTLSQLLAAVGDEEREQDDEESPEPARASLVNGTWLQEGFEVQQSFLEDLATWFGSGVFEADFTDDAEREAAREEINGWVAESTEDLIEELIPEGTLTASTRLVLVNALHLKAAWQEELTTADGSFTTAEGEELGVEMLQGATGTWYEDEVCRATSLDTYGGDLALALVQPAGGLAEVLEGWSEAATGGGSGLGALLAGLEASEVTTQLGVPAFDIDWGASLKDLLEGLGMTEAFSDAADFSGVTGTKDLVIDEVLQKAVLTVDENGMEAAAATAVMVAETSAQVPEHELVLDSPFLVVAYERTTLAPLVVGWIGDPTQTR</sequence>
<dbReference type="InterPro" id="IPR036186">
    <property type="entry name" value="Serpin_sf"/>
</dbReference>
<dbReference type="SUPFAM" id="SSF56574">
    <property type="entry name" value="Serpins"/>
    <property type="match status" value="1"/>
</dbReference>
<feature type="domain" description="Serpin" evidence="3">
    <location>
        <begin position="89"/>
        <end position="460"/>
    </location>
</feature>
<dbReference type="KEGG" id="brz:CFK38_00655"/>
<dbReference type="Gene3D" id="3.30.497.10">
    <property type="entry name" value="Antithrombin, subunit I, domain 2"/>
    <property type="match status" value="1"/>
</dbReference>
<dbReference type="Pfam" id="PF00079">
    <property type="entry name" value="Serpin"/>
    <property type="match status" value="1"/>
</dbReference>
<protein>
    <submittedName>
        <fullName evidence="4">Serpin family protein</fullName>
    </submittedName>
</protein>
<gene>
    <name evidence="4" type="ORF">CFK38_00655</name>
</gene>
<dbReference type="GO" id="GO:0005615">
    <property type="term" value="C:extracellular space"/>
    <property type="evidence" value="ECO:0007669"/>
    <property type="project" value="InterPro"/>
</dbReference>
<feature type="region of interest" description="Disordered" evidence="2">
    <location>
        <begin position="1"/>
        <end position="25"/>
    </location>
</feature>
<dbReference type="GO" id="GO:0004867">
    <property type="term" value="F:serine-type endopeptidase inhibitor activity"/>
    <property type="evidence" value="ECO:0007669"/>
    <property type="project" value="InterPro"/>
</dbReference>
<dbReference type="SMART" id="SM00093">
    <property type="entry name" value="SERPIN"/>
    <property type="match status" value="1"/>
</dbReference>
<dbReference type="AlphaFoldDB" id="A0A291GJN8"/>
<dbReference type="InterPro" id="IPR042178">
    <property type="entry name" value="Serpin_sf_1"/>
</dbReference>
<proteinExistence type="inferred from homology"/>
<keyword evidence="5" id="KW-1185">Reference proteome</keyword>
<dbReference type="OrthoDB" id="9764871at2"/>
<evidence type="ECO:0000256" key="1">
    <source>
        <dbReference type="RuleBase" id="RU000411"/>
    </source>
</evidence>
<dbReference type="InterPro" id="IPR023795">
    <property type="entry name" value="Serpin_CS"/>
</dbReference>
<dbReference type="Gene3D" id="2.30.39.10">
    <property type="entry name" value="Alpha-1-antitrypsin, domain 1"/>
    <property type="match status" value="1"/>
</dbReference>
<dbReference type="PANTHER" id="PTHR11461">
    <property type="entry name" value="SERINE PROTEASE INHIBITOR, SERPIN"/>
    <property type="match status" value="1"/>
</dbReference>
<dbReference type="InterPro" id="IPR000215">
    <property type="entry name" value="Serpin_fam"/>
</dbReference>
<organism evidence="4 5">
    <name type="scientific">Brachybacterium vulturis</name>
    <dbReference type="NCBI Taxonomy" id="2017484"/>
    <lineage>
        <taxon>Bacteria</taxon>
        <taxon>Bacillati</taxon>
        <taxon>Actinomycetota</taxon>
        <taxon>Actinomycetes</taxon>
        <taxon>Micrococcales</taxon>
        <taxon>Dermabacteraceae</taxon>
        <taxon>Brachybacterium</taxon>
    </lineage>
</organism>
<dbReference type="PANTHER" id="PTHR11461:SF211">
    <property type="entry name" value="GH10112P-RELATED"/>
    <property type="match status" value="1"/>
</dbReference>
<dbReference type="EMBL" id="CP023563">
    <property type="protein sequence ID" value="ATG50194.1"/>
    <property type="molecule type" value="Genomic_DNA"/>
</dbReference>
<dbReference type="InterPro" id="IPR023796">
    <property type="entry name" value="Serpin_dom"/>
</dbReference>
<dbReference type="InterPro" id="IPR042185">
    <property type="entry name" value="Serpin_sf_2"/>
</dbReference>